<evidence type="ECO:0000256" key="1">
    <source>
        <dbReference type="SAM" id="Coils"/>
    </source>
</evidence>
<dbReference type="Proteomes" id="UP001634394">
    <property type="component" value="Unassembled WGS sequence"/>
</dbReference>
<gene>
    <name evidence="3" type="ORF">ACJMK2_012705</name>
</gene>
<keyword evidence="4" id="KW-1185">Reference proteome</keyword>
<name>A0ABD3VAQ9_SINWO</name>
<feature type="region of interest" description="Disordered" evidence="2">
    <location>
        <begin position="1"/>
        <end position="53"/>
    </location>
</feature>
<evidence type="ECO:0000313" key="3">
    <source>
        <dbReference type="EMBL" id="KAL3858091.1"/>
    </source>
</evidence>
<evidence type="ECO:0000313" key="4">
    <source>
        <dbReference type="Proteomes" id="UP001634394"/>
    </source>
</evidence>
<protein>
    <submittedName>
        <fullName evidence="3">Uncharacterized protein</fullName>
    </submittedName>
</protein>
<proteinExistence type="predicted"/>
<accession>A0ABD3VAQ9</accession>
<sequence>MARIRIEKSSKPGARKTGKKTVKSASQSQNKSIDRNLESSRRSDASQYDSHTDQCMKLKKFSSRQTRGWGPLDKLTREYLIKTLDEGVKYLDERVSSQKYEDVQQQLAETRSKLIKKINCLHAPPKKLTDFRKLPELKSGLIQQRDLLSEQIDELQKAIEEEEQLIYKQDEVSRHSENQGDNSHCETYSSLLSRPVLELPSLPSWC</sequence>
<organism evidence="3 4">
    <name type="scientific">Sinanodonta woodiana</name>
    <name type="common">Chinese pond mussel</name>
    <name type="synonym">Anodonta woodiana</name>
    <dbReference type="NCBI Taxonomy" id="1069815"/>
    <lineage>
        <taxon>Eukaryota</taxon>
        <taxon>Metazoa</taxon>
        <taxon>Spiralia</taxon>
        <taxon>Lophotrochozoa</taxon>
        <taxon>Mollusca</taxon>
        <taxon>Bivalvia</taxon>
        <taxon>Autobranchia</taxon>
        <taxon>Heteroconchia</taxon>
        <taxon>Palaeoheterodonta</taxon>
        <taxon>Unionida</taxon>
        <taxon>Unionoidea</taxon>
        <taxon>Unionidae</taxon>
        <taxon>Unioninae</taxon>
        <taxon>Sinanodonta</taxon>
    </lineage>
</organism>
<feature type="compositionally biased region" description="Basic and acidic residues" evidence="2">
    <location>
        <begin position="32"/>
        <end position="53"/>
    </location>
</feature>
<dbReference type="EMBL" id="JBJQND010000013">
    <property type="protein sequence ID" value="KAL3858091.1"/>
    <property type="molecule type" value="Genomic_DNA"/>
</dbReference>
<feature type="compositionally biased region" description="Basic and acidic residues" evidence="2">
    <location>
        <begin position="1"/>
        <end position="10"/>
    </location>
</feature>
<comment type="caution">
    <text evidence="3">The sequence shown here is derived from an EMBL/GenBank/DDBJ whole genome shotgun (WGS) entry which is preliminary data.</text>
</comment>
<dbReference type="AlphaFoldDB" id="A0ABD3VAQ9"/>
<reference evidence="3 4" key="1">
    <citation type="submission" date="2024-11" db="EMBL/GenBank/DDBJ databases">
        <title>Chromosome-level genome assembly of the freshwater bivalve Anodonta woodiana.</title>
        <authorList>
            <person name="Chen X."/>
        </authorList>
    </citation>
    <scope>NUCLEOTIDE SEQUENCE [LARGE SCALE GENOMIC DNA]</scope>
    <source>
        <strain evidence="3">MN2024</strain>
        <tissue evidence="3">Gills</tissue>
    </source>
</reference>
<evidence type="ECO:0000256" key="2">
    <source>
        <dbReference type="SAM" id="MobiDB-lite"/>
    </source>
</evidence>
<feature type="coiled-coil region" evidence="1">
    <location>
        <begin position="138"/>
        <end position="172"/>
    </location>
</feature>
<keyword evidence="1" id="KW-0175">Coiled coil</keyword>
<feature type="compositionally biased region" description="Basic residues" evidence="2">
    <location>
        <begin position="13"/>
        <end position="22"/>
    </location>
</feature>